<dbReference type="Pfam" id="PF11951">
    <property type="entry name" value="Fungal_trans_2"/>
    <property type="match status" value="1"/>
</dbReference>
<dbReference type="AlphaFoldDB" id="A0A177CJ35"/>
<dbReference type="InParanoid" id="A0A177CJ35"/>
<keyword evidence="2" id="KW-0539">Nucleus</keyword>
<keyword evidence="4" id="KW-1185">Reference proteome</keyword>
<dbReference type="GO" id="GO:0005634">
    <property type="term" value="C:nucleus"/>
    <property type="evidence" value="ECO:0007669"/>
    <property type="project" value="UniProtKB-SubCell"/>
</dbReference>
<evidence type="ECO:0000256" key="1">
    <source>
        <dbReference type="ARBA" id="ARBA00004123"/>
    </source>
</evidence>
<accession>A0A177CJ35</accession>
<evidence type="ECO:0008006" key="5">
    <source>
        <dbReference type="Google" id="ProtNLM"/>
    </source>
</evidence>
<organism evidence="3 4">
    <name type="scientific">Paraphaeosphaeria sporulosa</name>
    <dbReference type="NCBI Taxonomy" id="1460663"/>
    <lineage>
        <taxon>Eukaryota</taxon>
        <taxon>Fungi</taxon>
        <taxon>Dikarya</taxon>
        <taxon>Ascomycota</taxon>
        <taxon>Pezizomycotina</taxon>
        <taxon>Dothideomycetes</taxon>
        <taxon>Pleosporomycetidae</taxon>
        <taxon>Pleosporales</taxon>
        <taxon>Massarineae</taxon>
        <taxon>Didymosphaeriaceae</taxon>
        <taxon>Paraphaeosphaeria</taxon>
    </lineage>
</organism>
<dbReference type="RefSeq" id="XP_018037878.1">
    <property type="nucleotide sequence ID" value="XM_018181944.1"/>
</dbReference>
<name>A0A177CJ35_9PLEO</name>
<gene>
    <name evidence="3" type="ORF">CC84DRAFT_1204976</name>
</gene>
<reference evidence="3 4" key="1">
    <citation type="submission" date="2016-05" db="EMBL/GenBank/DDBJ databases">
        <title>Comparative analysis of secretome profiles of manganese(II)-oxidizing ascomycete fungi.</title>
        <authorList>
            <consortium name="DOE Joint Genome Institute"/>
            <person name="Zeiner C.A."/>
            <person name="Purvine S.O."/>
            <person name="Zink E.M."/>
            <person name="Wu S."/>
            <person name="Pasa-Tolic L."/>
            <person name="Chaput D.L."/>
            <person name="Haridas S."/>
            <person name="Grigoriev I.V."/>
            <person name="Santelli C.M."/>
            <person name="Hansel C.M."/>
        </authorList>
    </citation>
    <scope>NUCLEOTIDE SEQUENCE [LARGE SCALE GENOMIC DNA]</scope>
    <source>
        <strain evidence="3 4">AP3s5-JAC2a</strain>
    </source>
</reference>
<dbReference type="InterPro" id="IPR021858">
    <property type="entry name" value="Fun_TF"/>
</dbReference>
<evidence type="ECO:0000256" key="2">
    <source>
        <dbReference type="ARBA" id="ARBA00023242"/>
    </source>
</evidence>
<evidence type="ECO:0000313" key="3">
    <source>
        <dbReference type="EMBL" id="OAG07513.1"/>
    </source>
</evidence>
<dbReference type="EMBL" id="KV441551">
    <property type="protein sequence ID" value="OAG07513.1"/>
    <property type="molecule type" value="Genomic_DNA"/>
</dbReference>
<protein>
    <recommendedName>
        <fullName evidence="5">Fungal-specific transcription factor domain-containing protein</fullName>
    </recommendedName>
</protein>
<dbReference type="GeneID" id="28765430"/>
<dbReference type="PANTHER" id="PTHR37534:SF46">
    <property type="entry name" value="ZN(II)2CYS6 TRANSCRIPTION FACTOR (EUROFUNG)"/>
    <property type="match status" value="1"/>
</dbReference>
<dbReference type="Proteomes" id="UP000077069">
    <property type="component" value="Unassembled WGS sequence"/>
</dbReference>
<dbReference type="OrthoDB" id="3477330at2759"/>
<proteinExistence type="predicted"/>
<sequence length="372" mass="41838">MSQSGGFSTASGHTNNTATSVTVGHLQQLHLPSSALQDASIIASLLLLGPEIINAGHKQGPAQVRWLLRGARSLIVERHKYFSCLCPLDHPARYEPQFSLDSPVLVSSVRSLVFTDIITCVPCVRRPYIGKQYWLDSAIQTTIEGLRTYTPDPDLGYSAWTLALLGDCATLIEELYTNAISQEAFSVRQATLLGQLEDTVKELEQHDNDGENQMLAVATADGRNVMAAHRRNIAATICHSRAAQIFLHRSTNFDVKSTHVQRLRQALYDSISTIPMEDSAATTVLWPLWVLGCETYPGMNCPSQVEMMAMLQRLYDSQCMRNVKQCLDRLTRDIWRQDHSNLLNMKYKYLKPDDQSAWVRRCWDEKLELLLA</sequence>
<evidence type="ECO:0000313" key="4">
    <source>
        <dbReference type="Proteomes" id="UP000077069"/>
    </source>
</evidence>
<comment type="subcellular location">
    <subcellularLocation>
        <location evidence="1">Nucleus</location>
    </subcellularLocation>
</comment>
<dbReference type="PANTHER" id="PTHR37534">
    <property type="entry name" value="TRANSCRIPTIONAL ACTIVATOR PROTEIN UGA3"/>
    <property type="match status" value="1"/>
</dbReference>